<dbReference type="InterPro" id="IPR005162">
    <property type="entry name" value="Retrotrans_gag_dom"/>
</dbReference>
<dbReference type="Pfam" id="PF03732">
    <property type="entry name" value="Retrotrans_gag"/>
    <property type="match status" value="1"/>
</dbReference>
<feature type="region of interest" description="Disordered" evidence="1">
    <location>
        <begin position="458"/>
        <end position="510"/>
    </location>
</feature>
<feature type="compositionally biased region" description="Polar residues" evidence="1">
    <location>
        <begin position="289"/>
        <end position="298"/>
    </location>
</feature>
<dbReference type="InterPro" id="IPR032567">
    <property type="entry name" value="RTL1-rel"/>
</dbReference>
<evidence type="ECO:0000313" key="4">
    <source>
        <dbReference type="EMBL" id="TDZ15259.1"/>
    </source>
</evidence>
<evidence type="ECO:0000259" key="2">
    <source>
        <dbReference type="Pfam" id="PF03732"/>
    </source>
</evidence>
<dbReference type="PANTHER" id="PTHR15503">
    <property type="entry name" value="LDOC1 RELATED"/>
    <property type="match status" value="1"/>
</dbReference>
<reference evidence="3" key="2">
    <citation type="submission" date="2018-12" db="EMBL/GenBank/DDBJ databases">
        <title>Hybrid genome sequence and assembly of Colletotrichum orbiculare.</title>
        <authorList>
            <person name="Gan P."/>
            <person name="Shirasu K."/>
        </authorList>
    </citation>
    <scope>NUCLEOTIDE SEQUENCE</scope>
    <source>
        <strain evidence="3">104-T</strain>
    </source>
</reference>
<comment type="caution">
    <text evidence="3">The sequence shown here is derived from an EMBL/GenBank/DDBJ whole genome shotgun (WGS) entry which is preliminary data.</text>
</comment>
<dbReference type="PANTHER" id="PTHR15503:SF22">
    <property type="entry name" value="TRANSPOSON TY3-I GAG POLYPROTEIN"/>
    <property type="match status" value="1"/>
</dbReference>
<accession>A0A484F905</accession>
<reference evidence="5" key="1">
    <citation type="journal article" date="2013" name="New Phytol.">
        <title>Comparative genomic and transcriptomic analyses reveal the hemibiotrophic stage shift of Colletotrichum fungi.</title>
        <authorList>
            <person name="Gan P."/>
            <person name="Ikeda K."/>
            <person name="Irieda H."/>
            <person name="Narusaka M."/>
            <person name="O'Connell R.J."/>
            <person name="Narusaka Y."/>
            <person name="Takano Y."/>
            <person name="Kubo Y."/>
            <person name="Shirasu K."/>
        </authorList>
    </citation>
    <scope>NUCLEOTIDE SEQUENCE [LARGE SCALE GENOMIC DNA]</scope>
    <source>
        <strain evidence="5">104-T / ATCC 96160 / CBS 514.97 / LARS 414 / MAFF 240422</strain>
    </source>
</reference>
<evidence type="ECO:0000313" key="3">
    <source>
        <dbReference type="EMBL" id="TDZ13339.1"/>
    </source>
</evidence>
<organism evidence="3 5">
    <name type="scientific">Colletotrichum orbiculare (strain 104-T / ATCC 96160 / CBS 514.97 / LARS 414 / MAFF 240422)</name>
    <name type="common">Cucumber anthracnose fungus</name>
    <name type="synonym">Colletotrichum lagenarium</name>
    <dbReference type="NCBI Taxonomy" id="1213857"/>
    <lineage>
        <taxon>Eukaryota</taxon>
        <taxon>Fungi</taxon>
        <taxon>Dikarya</taxon>
        <taxon>Ascomycota</taxon>
        <taxon>Pezizomycotina</taxon>
        <taxon>Sordariomycetes</taxon>
        <taxon>Hypocreomycetidae</taxon>
        <taxon>Glomerellales</taxon>
        <taxon>Glomerellaceae</taxon>
        <taxon>Colletotrichum</taxon>
        <taxon>Colletotrichum orbiculare species complex</taxon>
    </lineage>
</organism>
<dbReference type="STRING" id="1213857.A0A484F905"/>
<evidence type="ECO:0000313" key="5">
    <source>
        <dbReference type="Proteomes" id="UP000014480"/>
    </source>
</evidence>
<protein>
    <submittedName>
        <fullName evidence="3">Retrotransposon-derived protein PEG10</fullName>
    </submittedName>
</protein>
<sequence>MSAKHQTPSTSSGSQGTPPKGKQPVKPLDQEMKDVEPSSDEEDDTAELVRQLQKTNRDMAKMQEIINSNAAERLLALQQEVNTLRTAANIIQTPVESREKLRLNSPQAFDGTPGYLKGFLTQVRAYHRFHNLSFKDEAEQVIHAASFLKGRALAWFEPHLTDFLTHDWNDLKLETQTIFAGYHGFESALISLFQEPDEQRQYERDLAALKQKGAATHYAAEFRRICARLDYTDDTKIFMFYQGLKEDVKDELVKQDRPSDFITYAELAIKIDNRLFERRREKDDDTIVDSGSSISQRPGSEEGKQLRIKKIHPTQDEQFVMFYGVPGNRTLNYPKTILCDADNELLRINHPAHQTIFWACCVQDDCMPHLGNKFDRQFFPRRFEYDPIPNVYLDTDLPFWELRRFNEDHFATFAPSEDYPMACANNIINEWTDCESDHCMIHYVNKAREWRYRRNELRKQGKDAEDRPAPPTLKYRESTLSKALREGRIATYHHEDGTTSERRHRKQSKN</sequence>
<feature type="region of interest" description="Disordered" evidence="1">
    <location>
        <begin position="1"/>
        <end position="46"/>
    </location>
</feature>
<dbReference type="EMBL" id="AMCV02000041">
    <property type="protein sequence ID" value="TDZ15259.1"/>
    <property type="molecule type" value="Genomic_DNA"/>
</dbReference>
<dbReference type="OrthoDB" id="4847360at2759"/>
<dbReference type="Proteomes" id="UP000014480">
    <property type="component" value="Unassembled WGS sequence"/>
</dbReference>
<reference evidence="5" key="3">
    <citation type="journal article" date="2019" name="Mol. Plant Microbe Interact.">
        <title>Genome sequence resources for four phytopathogenic fungi from the Colletotrichum orbiculare species complex.</title>
        <authorList>
            <person name="Gan P."/>
            <person name="Tsushima A."/>
            <person name="Narusaka M."/>
            <person name="Narusaka Y."/>
            <person name="Takano Y."/>
            <person name="Kubo Y."/>
            <person name="Shirasu K."/>
        </authorList>
    </citation>
    <scope>GENOME REANNOTATION</scope>
    <source>
        <strain evidence="5">104-T / ATCC 96160 / CBS 514.97 / LARS 414 / MAFF 240422</strain>
    </source>
</reference>
<feature type="region of interest" description="Disordered" evidence="1">
    <location>
        <begin position="286"/>
        <end position="305"/>
    </location>
</feature>
<feature type="domain" description="Retrotransposon gag" evidence="2">
    <location>
        <begin position="144"/>
        <end position="246"/>
    </location>
</feature>
<feature type="compositionally biased region" description="Basic and acidic residues" evidence="1">
    <location>
        <begin position="458"/>
        <end position="501"/>
    </location>
</feature>
<evidence type="ECO:0000256" key="1">
    <source>
        <dbReference type="SAM" id="MobiDB-lite"/>
    </source>
</evidence>
<dbReference type="AlphaFoldDB" id="A0A484F905"/>
<proteinExistence type="predicted"/>
<keyword evidence="5" id="KW-1185">Reference proteome</keyword>
<gene>
    <name evidence="4" type="ORF">Cob_v011741</name>
    <name evidence="3" type="ORF">Cob_v013227</name>
</gene>
<dbReference type="EMBL" id="AMCV02000065">
    <property type="protein sequence ID" value="TDZ13339.1"/>
    <property type="molecule type" value="Genomic_DNA"/>
</dbReference>
<feature type="compositionally biased region" description="Low complexity" evidence="1">
    <location>
        <begin position="1"/>
        <end position="22"/>
    </location>
</feature>
<feature type="compositionally biased region" description="Acidic residues" evidence="1">
    <location>
        <begin position="37"/>
        <end position="46"/>
    </location>
</feature>
<name>A0A484F905_COLOR</name>